<evidence type="ECO:0000313" key="3">
    <source>
        <dbReference type="Proteomes" id="UP000746503"/>
    </source>
</evidence>
<keyword evidence="3" id="KW-1185">Reference proteome</keyword>
<dbReference type="InterPro" id="IPR002731">
    <property type="entry name" value="ATPase_BadF"/>
</dbReference>
<proteinExistence type="predicted"/>
<gene>
    <name evidence="2" type="ORF">HCJ92_12825</name>
</gene>
<dbReference type="PANTHER" id="PTHR43190:SF3">
    <property type="entry name" value="N-ACETYL-D-GLUCOSAMINE KINASE"/>
    <property type="match status" value="1"/>
</dbReference>
<sequence>MPPRPVRRGRAVSGWVLGVDSGGSGLRAALARPAPDGRVTAASTFVSRTPVRTGVAGIDAGHLWEQLLPALPGMLERAAREEDGAQGHADPPTVAAVCVGAAGMATLGDDLRARLPRELAGLFGPVRLALAADAVTGYAGALGERAGAVVAAGTGMIALGTDLRVWRRVDGWGHLLGDCGSGAWIGRAGLEAAMRAHDGRAGGSAALLAAARERFGDPASLPGSLYPRPDRPAVLASFAPSVAAAAVAGDAVATAVLGEAGRQIAETAAAACPGSGEDAVLALTGGLLNIGAPLLDPLHAHLDRLLPGHRAVAAVGGPLEGALLVAARLATDGLRLPADDALLRVV</sequence>
<comment type="caution">
    <text evidence="2">The sequence shown here is derived from an EMBL/GenBank/DDBJ whole genome shotgun (WGS) entry which is preliminary data.</text>
</comment>
<organism evidence="2 3">
    <name type="scientific">Streptomyces spiramenti</name>
    <dbReference type="NCBI Taxonomy" id="2720606"/>
    <lineage>
        <taxon>Bacteria</taxon>
        <taxon>Bacillati</taxon>
        <taxon>Actinomycetota</taxon>
        <taxon>Actinomycetes</taxon>
        <taxon>Kitasatosporales</taxon>
        <taxon>Streptomycetaceae</taxon>
        <taxon>Streptomyces</taxon>
    </lineage>
</organism>
<accession>A0ABX1AQ33</accession>
<name>A0ABX1AQ33_9ACTN</name>
<dbReference type="InterPro" id="IPR043129">
    <property type="entry name" value="ATPase_NBD"/>
</dbReference>
<dbReference type="EMBL" id="JAAVJB010000090">
    <property type="protein sequence ID" value="NJP67155.1"/>
    <property type="molecule type" value="Genomic_DNA"/>
</dbReference>
<dbReference type="SUPFAM" id="SSF53067">
    <property type="entry name" value="Actin-like ATPase domain"/>
    <property type="match status" value="1"/>
</dbReference>
<evidence type="ECO:0000259" key="1">
    <source>
        <dbReference type="Pfam" id="PF01869"/>
    </source>
</evidence>
<reference evidence="2 3" key="1">
    <citation type="submission" date="2020-03" db="EMBL/GenBank/DDBJ databases">
        <title>Draft genome of Streptomyces sp. ventii, isolated from the Axial Seamount in the Pacific Ocean, and resequencing of the two type strains Streptomyces lonarensis strain NCL 716 and Streptomyces bohaiensis strain 11A07.</title>
        <authorList>
            <person name="Loughran R.M."/>
            <person name="Pfannmuller K.M."/>
            <person name="Wasson B.J."/>
            <person name="Deadmond M.C."/>
            <person name="Paddock B.E."/>
            <person name="Koyack M.J."/>
            <person name="Gallegos D.A."/>
            <person name="Mitchell E.A."/>
            <person name="Ushijima B."/>
            <person name="Saw J.H."/>
            <person name="Mcphail K.L."/>
            <person name="Videau P."/>
        </authorList>
    </citation>
    <scope>NUCLEOTIDE SEQUENCE [LARGE SCALE GENOMIC DNA]</scope>
    <source>
        <strain evidence="3">5675061</strain>
    </source>
</reference>
<dbReference type="Pfam" id="PF01869">
    <property type="entry name" value="BcrAD_BadFG"/>
    <property type="match status" value="1"/>
</dbReference>
<feature type="domain" description="ATPase BadF/BadG/BcrA/BcrD type" evidence="1">
    <location>
        <begin position="17"/>
        <end position="290"/>
    </location>
</feature>
<dbReference type="PANTHER" id="PTHR43190">
    <property type="entry name" value="N-ACETYL-D-GLUCOSAMINE KINASE"/>
    <property type="match status" value="1"/>
</dbReference>
<dbReference type="Gene3D" id="3.30.420.40">
    <property type="match status" value="2"/>
</dbReference>
<dbReference type="InterPro" id="IPR052519">
    <property type="entry name" value="Euk-type_GlcNAc_Kinase"/>
</dbReference>
<evidence type="ECO:0000313" key="2">
    <source>
        <dbReference type="EMBL" id="NJP67155.1"/>
    </source>
</evidence>
<dbReference type="Proteomes" id="UP000746503">
    <property type="component" value="Unassembled WGS sequence"/>
</dbReference>
<protein>
    <submittedName>
        <fullName evidence="2">ATPase</fullName>
    </submittedName>
</protein>